<organism evidence="1 2">
    <name type="scientific">Acer yangbiense</name>
    <dbReference type="NCBI Taxonomy" id="1000413"/>
    <lineage>
        <taxon>Eukaryota</taxon>
        <taxon>Viridiplantae</taxon>
        <taxon>Streptophyta</taxon>
        <taxon>Embryophyta</taxon>
        <taxon>Tracheophyta</taxon>
        <taxon>Spermatophyta</taxon>
        <taxon>Magnoliopsida</taxon>
        <taxon>eudicotyledons</taxon>
        <taxon>Gunneridae</taxon>
        <taxon>Pentapetalae</taxon>
        <taxon>rosids</taxon>
        <taxon>malvids</taxon>
        <taxon>Sapindales</taxon>
        <taxon>Sapindaceae</taxon>
        <taxon>Hippocastanoideae</taxon>
        <taxon>Acereae</taxon>
        <taxon>Acer</taxon>
    </lineage>
</organism>
<dbReference type="AlphaFoldDB" id="A0A5C7IE98"/>
<gene>
    <name evidence="1" type="ORF">EZV62_008746</name>
</gene>
<reference evidence="2" key="1">
    <citation type="journal article" date="2019" name="Gigascience">
        <title>De novo genome assembly of the endangered Acer yangbiense, a plant species with extremely small populations endemic to Yunnan Province, China.</title>
        <authorList>
            <person name="Yang J."/>
            <person name="Wariss H.M."/>
            <person name="Tao L."/>
            <person name="Zhang R."/>
            <person name="Yun Q."/>
            <person name="Hollingsworth P."/>
            <person name="Dao Z."/>
            <person name="Luo G."/>
            <person name="Guo H."/>
            <person name="Ma Y."/>
            <person name="Sun W."/>
        </authorList>
    </citation>
    <scope>NUCLEOTIDE SEQUENCE [LARGE SCALE GENOMIC DNA]</scope>
    <source>
        <strain evidence="2">cv. Malutang</strain>
    </source>
</reference>
<proteinExistence type="predicted"/>
<accession>A0A5C7IE98</accession>
<dbReference type="EMBL" id="VAHF01000003">
    <property type="protein sequence ID" value="TXG67471.1"/>
    <property type="molecule type" value="Genomic_DNA"/>
</dbReference>
<evidence type="ECO:0000313" key="2">
    <source>
        <dbReference type="Proteomes" id="UP000323000"/>
    </source>
</evidence>
<protein>
    <submittedName>
        <fullName evidence="1">Uncharacterized protein</fullName>
    </submittedName>
</protein>
<keyword evidence="2" id="KW-1185">Reference proteome</keyword>
<evidence type="ECO:0000313" key="1">
    <source>
        <dbReference type="EMBL" id="TXG67471.1"/>
    </source>
</evidence>
<comment type="caution">
    <text evidence="1">The sequence shown here is derived from an EMBL/GenBank/DDBJ whole genome shotgun (WGS) entry which is preliminary data.</text>
</comment>
<dbReference type="Proteomes" id="UP000323000">
    <property type="component" value="Chromosome 3"/>
</dbReference>
<sequence>MEMRVIFDWPSLTAFRWRLLKVFNPNIPNSSSGVARNELNPIFPTEELVKEVENSVAEFKRHKQEYDEDRVKEQVQEILEGAKVLEWLREHAEIQYITR</sequence>
<name>A0A5C7IE98_9ROSI</name>
<dbReference type="OrthoDB" id="1749197at2759"/>